<evidence type="ECO:0000256" key="1">
    <source>
        <dbReference type="ARBA" id="ARBA00022723"/>
    </source>
</evidence>
<dbReference type="PANTHER" id="PTHR23092">
    <property type="entry name" value="POLY(A) RNA POLYMERASE"/>
    <property type="match status" value="1"/>
</dbReference>
<dbReference type="GO" id="GO:1990817">
    <property type="term" value="F:poly(A) RNA polymerase activity"/>
    <property type="evidence" value="ECO:0007669"/>
    <property type="project" value="InterPro"/>
</dbReference>
<dbReference type="GO" id="GO:0005730">
    <property type="term" value="C:nucleolus"/>
    <property type="evidence" value="ECO:0007669"/>
    <property type="project" value="TreeGrafter"/>
</dbReference>
<dbReference type="Gene3D" id="1.10.1410.10">
    <property type="match status" value="1"/>
</dbReference>
<dbReference type="OrthoDB" id="2618423at2759"/>
<dbReference type="GO" id="GO:0031123">
    <property type="term" value="P:RNA 3'-end processing"/>
    <property type="evidence" value="ECO:0007669"/>
    <property type="project" value="TreeGrafter"/>
</dbReference>
<gene>
    <name evidence="4" type="ORF">HYDPIDRAFT_34409</name>
</gene>
<keyword evidence="1" id="KW-0479">Metal-binding</keyword>
<reference evidence="4 5" key="1">
    <citation type="submission" date="2014-04" db="EMBL/GenBank/DDBJ databases">
        <title>Evolutionary Origins and Diversification of the Mycorrhizal Mutualists.</title>
        <authorList>
            <consortium name="DOE Joint Genome Institute"/>
            <consortium name="Mycorrhizal Genomics Consortium"/>
            <person name="Kohler A."/>
            <person name="Kuo A."/>
            <person name="Nagy L.G."/>
            <person name="Floudas D."/>
            <person name="Copeland A."/>
            <person name="Barry K.W."/>
            <person name="Cichocki N."/>
            <person name="Veneault-Fourrey C."/>
            <person name="LaButti K."/>
            <person name="Lindquist E.A."/>
            <person name="Lipzen A."/>
            <person name="Lundell T."/>
            <person name="Morin E."/>
            <person name="Murat C."/>
            <person name="Riley R."/>
            <person name="Ohm R."/>
            <person name="Sun H."/>
            <person name="Tunlid A."/>
            <person name="Henrissat B."/>
            <person name="Grigoriev I.V."/>
            <person name="Hibbett D.S."/>
            <person name="Martin F."/>
        </authorList>
    </citation>
    <scope>NUCLEOTIDE SEQUENCE [LARGE SCALE GENOMIC DNA]</scope>
    <source>
        <strain evidence="4 5">MD-312</strain>
    </source>
</reference>
<sequence>MKTESLGQLLMDFLEYYGHHFPYETYYVSVADHTIVPKAGQDWIKNDPGRLSVQCLANLERDLTKSAHRIEEVKDGFKDSFRLMKECTTPSMHGTAAWGGLLKSLKRNGGNTLRTLLCLGNWSQIFEFSTL</sequence>
<protein>
    <recommendedName>
        <fullName evidence="3">PAP-associated domain-containing protein</fullName>
    </recommendedName>
</protein>
<feature type="domain" description="PAP-associated" evidence="3">
    <location>
        <begin position="5"/>
        <end position="54"/>
    </location>
</feature>
<evidence type="ECO:0000256" key="2">
    <source>
        <dbReference type="ARBA" id="ARBA00022842"/>
    </source>
</evidence>
<evidence type="ECO:0000313" key="5">
    <source>
        <dbReference type="Proteomes" id="UP000053820"/>
    </source>
</evidence>
<dbReference type="Pfam" id="PF03828">
    <property type="entry name" value="PAP_assoc"/>
    <property type="match status" value="1"/>
</dbReference>
<dbReference type="Proteomes" id="UP000053820">
    <property type="component" value="Unassembled WGS sequence"/>
</dbReference>
<accession>A0A0C9UYX0</accession>
<keyword evidence="2" id="KW-0460">Magnesium</keyword>
<dbReference type="HOGENOM" id="CLU_1927902_0_0_1"/>
<name>A0A0C9UYX0_9AGAM</name>
<proteinExistence type="predicted"/>
<dbReference type="SUPFAM" id="SSF81631">
    <property type="entry name" value="PAP/OAS1 substrate-binding domain"/>
    <property type="match status" value="1"/>
</dbReference>
<dbReference type="GO" id="GO:0046872">
    <property type="term" value="F:metal ion binding"/>
    <property type="evidence" value="ECO:0007669"/>
    <property type="project" value="UniProtKB-KW"/>
</dbReference>
<dbReference type="GO" id="GO:0031499">
    <property type="term" value="C:TRAMP complex"/>
    <property type="evidence" value="ECO:0007669"/>
    <property type="project" value="TreeGrafter"/>
</dbReference>
<dbReference type="AlphaFoldDB" id="A0A0C9UYX0"/>
<evidence type="ECO:0000259" key="3">
    <source>
        <dbReference type="Pfam" id="PF03828"/>
    </source>
</evidence>
<organism evidence="4 5">
    <name type="scientific">Hydnomerulius pinastri MD-312</name>
    <dbReference type="NCBI Taxonomy" id="994086"/>
    <lineage>
        <taxon>Eukaryota</taxon>
        <taxon>Fungi</taxon>
        <taxon>Dikarya</taxon>
        <taxon>Basidiomycota</taxon>
        <taxon>Agaricomycotina</taxon>
        <taxon>Agaricomycetes</taxon>
        <taxon>Agaricomycetidae</taxon>
        <taxon>Boletales</taxon>
        <taxon>Boletales incertae sedis</taxon>
        <taxon>Leucogyrophana</taxon>
    </lineage>
</organism>
<dbReference type="EMBL" id="KN839971">
    <property type="protein sequence ID" value="KIJ58199.1"/>
    <property type="molecule type" value="Genomic_DNA"/>
</dbReference>
<dbReference type="GO" id="GO:0003729">
    <property type="term" value="F:mRNA binding"/>
    <property type="evidence" value="ECO:0007669"/>
    <property type="project" value="TreeGrafter"/>
</dbReference>
<dbReference type="InterPro" id="IPR045862">
    <property type="entry name" value="Trf4-like"/>
</dbReference>
<dbReference type="PANTHER" id="PTHR23092:SF15">
    <property type="entry name" value="INACTIVE NON-CANONICAL POLY(A) RNA POLYMERASE PROTEIN TRF4-2-RELATED"/>
    <property type="match status" value="1"/>
</dbReference>
<dbReference type="InterPro" id="IPR002058">
    <property type="entry name" value="PAP_assoc"/>
</dbReference>
<evidence type="ECO:0000313" key="4">
    <source>
        <dbReference type="EMBL" id="KIJ58199.1"/>
    </source>
</evidence>
<dbReference type="GO" id="GO:0043634">
    <property type="term" value="P:polyadenylation-dependent ncRNA catabolic process"/>
    <property type="evidence" value="ECO:0007669"/>
    <property type="project" value="TreeGrafter"/>
</dbReference>
<keyword evidence="5" id="KW-1185">Reference proteome</keyword>